<dbReference type="NCBIfam" id="NF008101">
    <property type="entry name" value="PRK10846.1"/>
    <property type="match status" value="1"/>
</dbReference>
<accession>A0A1H7MPU4</accession>
<evidence type="ECO:0000256" key="1">
    <source>
        <dbReference type="ARBA" id="ARBA00001946"/>
    </source>
</evidence>
<evidence type="ECO:0000256" key="19">
    <source>
        <dbReference type="ARBA" id="ARBA00047493"/>
    </source>
</evidence>
<comment type="catalytic activity">
    <reaction evidence="19">
        <text>(6S)-5,6,7,8-tetrahydrofolyl-(gamma-L-Glu)(n) + L-glutamate + ATP = (6S)-5,6,7,8-tetrahydrofolyl-(gamma-L-Glu)(n+1) + ADP + phosphate + H(+)</text>
        <dbReference type="Rhea" id="RHEA:10580"/>
        <dbReference type="Rhea" id="RHEA-COMP:14738"/>
        <dbReference type="Rhea" id="RHEA-COMP:14740"/>
        <dbReference type="ChEBI" id="CHEBI:15378"/>
        <dbReference type="ChEBI" id="CHEBI:29985"/>
        <dbReference type="ChEBI" id="CHEBI:30616"/>
        <dbReference type="ChEBI" id="CHEBI:43474"/>
        <dbReference type="ChEBI" id="CHEBI:141005"/>
        <dbReference type="ChEBI" id="CHEBI:456216"/>
        <dbReference type="EC" id="6.3.2.17"/>
    </reaction>
</comment>
<dbReference type="InterPro" id="IPR036565">
    <property type="entry name" value="Mur-like_cat_sf"/>
</dbReference>
<comment type="cofactor">
    <cofactor evidence="1">
        <name>Mg(2+)</name>
        <dbReference type="ChEBI" id="CHEBI:18420"/>
    </cofactor>
</comment>
<comment type="similarity">
    <text evidence="5 23">Belongs to the folylpolyglutamate synthase family.</text>
</comment>
<dbReference type="NCBIfam" id="TIGR01499">
    <property type="entry name" value="folC"/>
    <property type="match status" value="1"/>
</dbReference>
<dbReference type="EMBL" id="FOBH01000005">
    <property type="protein sequence ID" value="SEL13099.1"/>
    <property type="molecule type" value="Genomic_DNA"/>
</dbReference>
<evidence type="ECO:0000313" key="26">
    <source>
        <dbReference type="EMBL" id="SEL13099.1"/>
    </source>
</evidence>
<dbReference type="STRING" id="1233.SAMN05216387_105162"/>
<dbReference type="OrthoDB" id="9809356at2"/>
<comment type="pathway">
    <text evidence="3">Cofactor biosynthesis; tetrahydrofolate biosynthesis; 7,8-dihydrofolate from 2-amino-4-hydroxy-6-hydroxymethyl-7,8-dihydropteridine diphosphate and 4-aminobenzoate: step 2/2.</text>
</comment>
<dbReference type="PANTHER" id="PTHR11136">
    <property type="entry name" value="FOLYLPOLYGLUTAMATE SYNTHASE-RELATED"/>
    <property type="match status" value="1"/>
</dbReference>
<dbReference type="GO" id="GO:0004326">
    <property type="term" value="F:tetrahydrofolylpolyglutamate synthase activity"/>
    <property type="evidence" value="ECO:0007669"/>
    <property type="project" value="UniProtKB-EC"/>
</dbReference>
<dbReference type="InterPro" id="IPR036615">
    <property type="entry name" value="Mur_ligase_C_dom_sf"/>
</dbReference>
<dbReference type="GO" id="GO:0008841">
    <property type="term" value="F:dihydrofolate synthase activity"/>
    <property type="evidence" value="ECO:0007669"/>
    <property type="project" value="UniProtKB-EC"/>
</dbReference>
<evidence type="ECO:0000256" key="23">
    <source>
        <dbReference type="PIRNR" id="PIRNR001563"/>
    </source>
</evidence>
<keyword evidence="14" id="KW-0460">Magnesium</keyword>
<keyword evidence="27" id="KW-1185">Reference proteome</keyword>
<dbReference type="UniPathway" id="UPA00077">
    <property type="reaction ID" value="UER00157"/>
</dbReference>
<evidence type="ECO:0000256" key="21">
    <source>
        <dbReference type="ARBA" id="ARBA00049035"/>
    </source>
</evidence>
<evidence type="ECO:0000256" key="18">
    <source>
        <dbReference type="ARBA" id="ARBA00032510"/>
    </source>
</evidence>
<protein>
    <recommendedName>
        <fullName evidence="9">Dihydrofolate synthase/folylpolyglutamate synthase</fullName>
        <ecNumber evidence="7">6.3.2.12</ecNumber>
        <ecNumber evidence="8">6.3.2.17</ecNumber>
    </recommendedName>
    <alternativeName>
        <fullName evidence="18">Folylpoly-gamma-glutamate synthetase-dihydrofolate synthetase</fullName>
    </alternativeName>
    <alternativeName>
        <fullName evidence="16">Folylpolyglutamate synthetase</fullName>
    </alternativeName>
    <alternativeName>
        <fullName evidence="17">Tetrahydrofolylpolyglutamate synthase</fullName>
    </alternativeName>
</protein>
<evidence type="ECO:0000256" key="14">
    <source>
        <dbReference type="ARBA" id="ARBA00022842"/>
    </source>
</evidence>
<dbReference type="RefSeq" id="WP_090828612.1">
    <property type="nucleotide sequence ID" value="NZ_FOBH01000005.1"/>
</dbReference>
<sequence>MVKPHSESRTLSDWLTYLEGLHPTTIEMGLGRVDRVRAELGLVPSFPVITVGGTNGKGSTCAMMEAILSCAGYRVGCYTSPHLLRYNERVRVAQREATDGELCSAFEAVETARTSCGVSLTYFEFGTLAAVHLFTKAEIEIAILEVGLGGRLDAVNIFNADCAVVTSVDFDHMDYLGNTREKIGFEKAGIFRKGKIAICSEPDIPVTVRQYANEIGAKLLHIGEHFGYSTSEAGWGYWDEQGKRHSLPYPALRGAYQLHNASACLAALDAVKDNLPVTMGDIRRGLLEVNWPARFQVLPGRPVTVLDVAHNPGAARALADNLDRMDRFNRTYAVFAMLKDKDIPGVAQAMASKVDIWLTAGIGARRGASSNEIVQALRAAGLGKDVMAGEESIRTFPDPAAAYAYACERATGSDRICVFGSFHTVAEVLRYRIRLSVVEHAAIKKSRDGKDS</sequence>
<evidence type="ECO:0000256" key="7">
    <source>
        <dbReference type="ARBA" id="ARBA00013023"/>
    </source>
</evidence>
<dbReference type="Gene3D" id="3.40.1190.10">
    <property type="entry name" value="Mur-like, catalytic domain"/>
    <property type="match status" value="1"/>
</dbReference>
<dbReference type="EC" id="6.3.2.17" evidence="8"/>
<proteinExistence type="inferred from homology"/>
<evidence type="ECO:0000256" key="6">
    <source>
        <dbReference type="ARBA" id="ARBA00011245"/>
    </source>
</evidence>
<evidence type="ECO:0000256" key="4">
    <source>
        <dbReference type="ARBA" id="ARBA00005150"/>
    </source>
</evidence>
<feature type="domain" description="Mur ligase C-terminal" evidence="24">
    <location>
        <begin position="294"/>
        <end position="422"/>
    </location>
</feature>
<dbReference type="Pfam" id="PF02875">
    <property type="entry name" value="Mur_ligase_C"/>
    <property type="match status" value="1"/>
</dbReference>
<comment type="function">
    <text evidence="2">Functions in two distinct reactions of the de novo folate biosynthetic pathway. Catalyzes the addition of a glutamate residue to dihydropteroate (7,8-dihydropteroate or H2Pte) to form dihydrofolate (7,8-dihydrofolate monoglutamate or H2Pte-Glu). Also catalyzes successive additions of L-glutamate to tetrahydrofolate or 10-formyltetrahydrofolate or 5,10-methylenetetrahydrofolate, leading to folylpolyglutamate derivatives.</text>
</comment>
<dbReference type="GO" id="GO:0005737">
    <property type="term" value="C:cytoplasm"/>
    <property type="evidence" value="ECO:0007669"/>
    <property type="project" value="TreeGrafter"/>
</dbReference>
<dbReference type="Proteomes" id="UP000198620">
    <property type="component" value="Unassembled WGS sequence"/>
</dbReference>
<gene>
    <name evidence="26" type="ORF">SAMN05216387_105162</name>
</gene>
<evidence type="ECO:0000313" key="27">
    <source>
        <dbReference type="Proteomes" id="UP000198620"/>
    </source>
</evidence>
<evidence type="ECO:0000259" key="24">
    <source>
        <dbReference type="Pfam" id="PF02875"/>
    </source>
</evidence>
<dbReference type="GO" id="GO:0046654">
    <property type="term" value="P:tetrahydrofolate biosynthetic process"/>
    <property type="evidence" value="ECO:0007669"/>
    <property type="project" value="UniProtKB-UniPathway"/>
</dbReference>
<comment type="catalytic activity">
    <reaction evidence="20">
        <text>10-formyltetrahydrofolyl-(gamma-L-Glu)(n) + L-glutamate + ATP = 10-formyltetrahydrofolyl-(gamma-L-Glu)(n+1) + ADP + phosphate + H(+)</text>
        <dbReference type="Rhea" id="RHEA:51904"/>
        <dbReference type="Rhea" id="RHEA-COMP:13088"/>
        <dbReference type="Rhea" id="RHEA-COMP:14300"/>
        <dbReference type="ChEBI" id="CHEBI:15378"/>
        <dbReference type="ChEBI" id="CHEBI:29985"/>
        <dbReference type="ChEBI" id="CHEBI:30616"/>
        <dbReference type="ChEBI" id="CHEBI:43474"/>
        <dbReference type="ChEBI" id="CHEBI:134413"/>
        <dbReference type="ChEBI" id="CHEBI:456216"/>
        <dbReference type="EC" id="6.3.2.17"/>
    </reaction>
</comment>
<dbReference type="PIRSF" id="PIRSF001563">
    <property type="entry name" value="Folylpolyglu_synth"/>
    <property type="match status" value="1"/>
</dbReference>
<organism evidence="26 27">
    <name type="scientific">Nitrosovibrio tenuis</name>
    <dbReference type="NCBI Taxonomy" id="1233"/>
    <lineage>
        <taxon>Bacteria</taxon>
        <taxon>Pseudomonadati</taxon>
        <taxon>Pseudomonadota</taxon>
        <taxon>Betaproteobacteria</taxon>
        <taxon>Nitrosomonadales</taxon>
        <taxon>Nitrosomonadaceae</taxon>
        <taxon>Nitrosovibrio</taxon>
    </lineage>
</organism>
<evidence type="ECO:0000256" key="16">
    <source>
        <dbReference type="ARBA" id="ARBA00030048"/>
    </source>
</evidence>
<evidence type="ECO:0000256" key="5">
    <source>
        <dbReference type="ARBA" id="ARBA00008276"/>
    </source>
</evidence>
<dbReference type="GO" id="GO:0046656">
    <property type="term" value="P:folic acid biosynthetic process"/>
    <property type="evidence" value="ECO:0007669"/>
    <property type="project" value="UniProtKB-KW"/>
</dbReference>
<evidence type="ECO:0000256" key="11">
    <source>
        <dbReference type="ARBA" id="ARBA00022723"/>
    </source>
</evidence>
<dbReference type="AlphaFoldDB" id="A0A1H7MPU4"/>
<dbReference type="InterPro" id="IPR001645">
    <property type="entry name" value="Folylpolyglutamate_synth"/>
</dbReference>
<evidence type="ECO:0000256" key="8">
    <source>
        <dbReference type="ARBA" id="ARBA00013025"/>
    </source>
</evidence>
<evidence type="ECO:0000256" key="15">
    <source>
        <dbReference type="ARBA" id="ARBA00022909"/>
    </source>
</evidence>
<feature type="domain" description="Mur ligase central" evidence="25">
    <location>
        <begin position="51"/>
        <end position="267"/>
    </location>
</feature>
<comment type="pathway">
    <text evidence="4">Cofactor biosynthesis; tetrahydrofolylpolyglutamate biosynthesis.</text>
</comment>
<dbReference type="SUPFAM" id="SSF53244">
    <property type="entry name" value="MurD-like peptide ligases, peptide-binding domain"/>
    <property type="match status" value="1"/>
</dbReference>
<evidence type="ECO:0000256" key="13">
    <source>
        <dbReference type="ARBA" id="ARBA00022840"/>
    </source>
</evidence>
<dbReference type="FunFam" id="3.40.1190.10:FF:000004">
    <property type="entry name" value="Dihydrofolate synthase/folylpolyglutamate synthase"/>
    <property type="match status" value="1"/>
</dbReference>
<evidence type="ECO:0000256" key="10">
    <source>
        <dbReference type="ARBA" id="ARBA00022598"/>
    </source>
</evidence>
<evidence type="ECO:0000256" key="17">
    <source>
        <dbReference type="ARBA" id="ARBA00030592"/>
    </source>
</evidence>
<evidence type="ECO:0000259" key="25">
    <source>
        <dbReference type="Pfam" id="PF08245"/>
    </source>
</evidence>
<dbReference type="InterPro" id="IPR013221">
    <property type="entry name" value="Mur_ligase_cen"/>
</dbReference>
<comment type="catalytic activity">
    <reaction evidence="21">
        <text>(6R)-5,10-methylenetetrahydrofolyl-(gamma-L-Glu)(n) + L-glutamate + ATP = (6R)-5,10-methylenetetrahydrofolyl-(gamma-L-Glu)(n+1) + ADP + phosphate + H(+)</text>
        <dbReference type="Rhea" id="RHEA:51912"/>
        <dbReference type="Rhea" id="RHEA-COMP:13257"/>
        <dbReference type="Rhea" id="RHEA-COMP:13258"/>
        <dbReference type="ChEBI" id="CHEBI:15378"/>
        <dbReference type="ChEBI" id="CHEBI:29985"/>
        <dbReference type="ChEBI" id="CHEBI:30616"/>
        <dbReference type="ChEBI" id="CHEBI:43474"/>
        <dbReference type="ChEBI" id="CHEBI:136572"/>
        <dbReference type="ChEBI" id="CHEBI:456216"/>
        <dbReference type="EC" id="6.3.2.17"/>
    </reaction>
</comment>
<keyword evidence="10 23" id="KW-0436">Ligase</keyword>
<evidence type="ECO:0000256" key="9">
    <source>
        <dbReference type="ARBA" id="ARBA00019357"/>
    </source>
</evidence>
<evidence type="ECO:0000256" key="3">
    <source>
        <dbReference type="ARBA" id="ARBA00004799"/>
    </source>
</evidence>
<evidence type="ECO:0000256" key="12">
    <source>
        <dbReference type="ARBA" id="ARBA00022741"/>
    </source>
</evidence>
<name>A0A1H7MPU4_9PROT</name>
<dbReference type="Gene3D" id="3.90.190.20">
    <property type="entry name" value="Mur ligase, C-terminal domain"/>
    <property type="match status" value="1"/>
</dbReference>
<evidence type="ECO:0000256" key="20">
    <source>
        <dbReference type="ARBA" id="ARBA00047808"/>
    </source>
</evidence>
<keyword evidence="15" id="KW-0289">Folate biosynthesis</keyword>
<dbReference type="SUPFAM" id="SSF53623">
    <property type="entry name" value="MurD-like peptide ligases, catalytic domain"/>
    <property type="match status" value="1"/>
</dbReference>
<dbReference type="InterPro" id="IPR004101">
    <property type="entry name" value="Mur_ligase_C"/>
</dbReference>
<keyword evidence="12 23" id="KW-0547">Nucleotide-binding</keyword>
<comment type="subunit">
    <text evidence="6">Monomer.</text>
</comment>
<dbReference type="PANTHER" id="PTHR11136:SF0">
    <property type="entry name" value="DIHYDROFOLATE SYNTHETASE-RELATED"/>
    <property type="match status" value="1"/>
</dbReference>
<dbReference type="EC" id="6.3.2.12" evidence="7"/>
<dbReference type="GO" id="GO:0005524">
    <property type="term" value="F:ATP binding"/>
    <property type="evidence" value="ECO:0007669"/>
    <property type="project" value="UniProtKB-KW"/>
</dbReference>
<comment type="catalytic activity">
    <reaction evidence="22">
        <text>7,8-dihydropteroate + L-glutamate + ATP = 7,8-dihydrofolate + ADP + phosphate + H(+)</text>
        <dbReference type="Rhea" id="RHEA:23584"/>
        <dbReference type="ChEBI" id="CHEBI:15378"/>
        <dbReference type="ChEBI" id="CHEBI:17839"/>
        <dbReference type="ChEBI" id="CHEBI:29985"/>
        <dbReference type="ChEBI" id="CHEBI:30616"/>
        <dbReference type="ChEBI" id="CHEBI:43474"/>
        <dbReference type="ChEBI" id="CHEBI:57451"/>
        <dbReference type="ChEBI" id="CHEBI:456216"/>
        <dbReference type="EC" id="6.3.2.12"/>
    </reaction>
</comment>
<dbReference type="GO" id="GO:0046872">
    <property type="term" value="F:metal ion binding"/>
    <property type="evidence" value="ECO:0007669"/>
    <property type="project" value="UniProtKB-KW"/>
</dbReference>
<keyword evidence="11" id="KW-0479">Metal-binding</keyword>
<evidence type="ECO:0000256" key="2">
    <source>
        <dbReference type="ARBA" id="ARBA00002714"/>
    </source>
</evidence>
<reference evidence="26 27" key="1">
    <citation type="submission" date="2016-10" db="EMBL/GenBank/DDBJ databases">
        <authorList>
            <person name="de Groot N.N."/>
        </authorList>
    </citation>
    <scope>NUCLEOTIDE SEQUENCE [LARGE SCALE GENOMIC DNA]</scope>
    <source>
        <strain evidence="26 27">Nv1</strain>
    </source>
</reference>
<evidence type="ECO:0000256" key="22">
    <source>
        <dbReference type="ARBA" id="ARBA00049161"/>
    </source>
</evidence>
<dbReference type="Pfam" id="PF08245">
    <property type="entry name" value="Mur_ligase_M"/>
    <property type="match status" value="1"/>
</dbReference>
<keyword evidence="13 23" id="KW-0067">ATP-binding</keyword>